<evidence type="ECO:0000256" key="4">
    <source>
        <dbReference type="ARBA" id="ARBA00022692"/>
    </source>
</evidence>
<dbReference type="STRING" id="1661398.A0A482VVV4"/>
<keyword evidence="6" id="KW-0472">Membrane</keyword>
<dbReference type="GO" id="GO:0005524">
    <property type="term" value="F:ATP binding"/>
    <property type="evidence" value="ECO:0007669"/>
    <property type="project" value="InterPro"/>
</dbReference>
<dbReference type="EMBL" id="QDEB01058379">
    <property type="protein sequence ID" value="RZC36836.1"/>
    <property type="molecule type" value="Genomic_DNA"/>
</dbReference>
<dbReference type="GO" id="GO:0042626">
    <property type="term" value="F:ATPase-coupled transmembrane transporter activity"/>
    <property type="evidence" value="ECO:0007669"/>
    <property type="project" value="TreeGrafter"/>
</dbReference>
<dbReference type="AlphaFoldDB" id="A0A482VVV4"/>
<dbReference type="Pfam" id="PF00005">
    <property type="entry name" value="ABC_tran"/>
    <property type="match status" value="1"/>
</dbReference>
<evidence type="ECO:0000256" key="5">
    <source>
        <dbReference type="ARBA" id="ARBA00022989"/>
    </source>
</evidence>
<dbReference type="PANTHER" id="PTHR48041">
    <property type="entry name" value="ABC TRANSPORTER G FAMILY MEMBER 28"/>
    <property type="match status" value="1"/>
</dbReference>
<evidence type="ECO:0000256" key="6">
    <source>
        <dbReference type="ARBA" id="ARBA00023136"/>
    </source>
</evidence>
<evidence type="ECO:0000313" key="9">
    <source>
        <dbReference type="Proteomes" id="UP000292052"/>
    </source>
</evidence>
<evidence type="ECO:0000256" key="2">
    <source>
        <dbReference type="ARBA" id="ARBA00005814"/>
    </source>
</evidence>
<evidence type="ECO:0000313" key="8">
    <source>
        <dbReference type="EMBL" id="RZC36836.1"/>
    </source>
</evidence>
<gene>
    <name evidence="8" type="ORF">BDFB_010901</name>
</gene>
<keyword evidence="9" id="KW-1185">Reference proteome</keyword>
<accession>A0A482VVV4</accession>
<dbReference type="GO" id="GO:0005886">
    <property type="term" value="C:plasma membrane"/>
    <property type="evidence" value="ECO:0007669"/>
    <property type="project" value="TreeGrafter"/>
</dbReference>
<dbReference type="InterPro" id="IPR027417">
    <property type="entry name" value="P-loop_NTPase"/>
</dbReference>
<comment type="caution">
    <text evidence="8">The sequence shown here is derived from an EMBL/GenBank/DDBJ whole genome shotgun (WGS) entry which is preliminary data.</text>
</comment>
<protein>
    <submittedName>
        <fullName evidence="8">ABC tran, AAA 21, and/or SbcCD C domain containing protein</fullName>
    </submittedName>
</protein>
<proteinExistence type="inferred from homology"/>
<dbReference type="Gene3D" id="3.40.50.300">
    <property type="entry name" value="P-loop containing nucleotide triphosphate hydrolases"/>
    <property type="match status" value="1"/>
</dbReference>
<dbReference type="InterPro" id="IPR003439">
    <property type="entry name" value="ABC_transporter-like_ATP-bd"/>
</dbReference>
<comment type="subcellular location">
    <subcellularLocation>
        <location evidence="1">Membrane</location>
        <topology evidence="1">Multi-pass membrane protein</topology>
    </subcellularLocation>
</comment>
<keyword evidence="4" id="KW-0812">Transmembrane</keyword>
<dbReference type="Proteomes" id="UP000292052">
    <property type="component" value="Unassembled WGS sequence"/>
</dbReference>
<evidence type="ECO:0000256" key="1">
    <source>
        <dbReference type="ARBA" id="ARBA00004141"/>
    </source>
</evidence>
<dbReference type="GO" id="GO:0016887">
    <property type="term" value="F:ATP hydrolysis activity"/>
    <property type="evidence" value="ECO:0007669"/>
    <property type="project" value="InterPro"/>
</dbReference>
<reference evidence="8 9" key="1">
    <citation type="submission" date="2017-03" db="EMBL/GenBank/DDBJ databases">
        <title>Genome of the blue death feigning beetle - Asbolus verrucosus.</title>
        <authorList>
            <person name="Rider S.D."/>
        </authorList>
    </citation>
    <scope>NUCLEOTIDE SEQUENCE [LARGE SCALE GENOMIC DNA]</scope>
    <source>
        <strain evidence="8">Butters</strain>
        <tissue evidence="8">Head and leg muscle</tissue>
    </source>
</reference>
<feature type="non-terminal residue" evidence="8">
    <location>
        <position position="133"/>
    </location>
</feature>
<feature type="domain" description="ABC transporter" evidence="7">
    <location>
        <begin position="6"/>
        <end position="85"/>
    </location>
</feature>
<comment type="similarity">
    <text evidence="2">Belongs to the ABC transporter superfamily. ABCG family. Eye pigment precursor importer (TC 3.A.1.204) subfamily.</text>
</comment>
<dbReference type="InterPro" id="IPR050352">
    <property type="entry name" value="ABCG_transporters"/>
</dbReference>
<dbReference type="SUPFAM" id="SSF52540">
    <property type="entry name" value="P-loop containing nucleoside triphosphate hydrolases"/>
    <property type="match status" value="1"/>
</dbReference>
<keyword evidence="5" id="KW-1133">Transmembrane helix</keyword>
<dbReference type="OrthoDB" id="66620at2759"/>
<keyword evidence="3" id="KW-0813">Transport</keyword>
<organism evidence="8 9">
    <name type="scientific">Asbolus verrucosus</name>
    <name type="common">Desert ironclad beetle</name>
    <dbReference type="NCBI Taxonomy" id="1661398"/>
    <lineage>
        <taxon>Eukaryota</taxon>
        <taxon>Metazoa</taxon>
        <taxon>Ecdysozoa</taxon>
        <taxon>Arthropoda</taxon>
        <taxon>Hexapoda</taxon>
        <taxon>Insecta</taxon>
        <taxon>Pterygota</taxon>
        <taxon>Neoptera</taxon>
        <taxon>Endopterygota</taxon>
        <taxon>Coleoptera</taxon>
        <taxon>Polyphaga</taxon>
        <taxon>Cucujiformia</taxon>
        <taxon>Tenebrionidae</taxon>
        <taxon>Pimeliinae</taxon>
        <taxon>Asbolus</taxon>
    </lineage>
</organism>
<name>A0A482VVV4_ASBVE</name>
<evidence type="ECO:0000256" key="3">
    <source>
        <dbReference type="ARBA" id="ARBA00022448"/>
    </source>
</evidence>
<evidence type="ECO:0000259" key="7">
    <source>
        <dbReference type="Pfam" id="PF00005"/>
    </source>
</evidence>
<dbReference type="PANTHER" id="PTHR48041:SF105">
    <property type="entry name" value="FI02074P"/>
    <property type="match status" value="1"/>
</dbReference>
<sequence>MGDNLVQPYLTVKEAMTYAAGFKLGTYIKYHDKVSVVEEIIDLLGLEKCVDTYSEHLSGGERKRFTIALELINNPPIIFLDEPTTGMDNSSVKQCINLLKKISKLKRTVVCTIHQPPASLFQVFDQVDLMYYC</sequence>